<organism evidence="26 27">
    <name type="scientific">Ornithorhynchus anatinus</name>
    <name type="common">Duckbill platypus</name>
    <dbReference type="NCBI Taxonomy" id="9258"/>
    <lineage>
        <taxon>Eukaryota</taxon>
        <taxon>Metazoa</taxon>
        <taxon>Chordata</taxon>
        <taxon>Craniata</taxon>
        <taxon>Vertebrata</taxon>
        <taxon>Euteleostomi</taxon>
        <taxon>Mammalia</taxon>
        <taxon>Monotremata</taxon>
        <taxon>Ornithorhynchidae</taxon>
        <taxon>Ornithorhynchus</taxon>
    </lineage>
</organism>
<keyword evidence="10" id="KW-0460">Magnesium</keyword>
<dbReference type="GO" id="GO:0023029">
    <property type="term" value="F:MHC class Ib protein binding"/>
    <property type="evidence" value="ECO:0007669"/>
    <property type="project" value="Ensembl"/>
</dbReference>
<dbReference type="EC" id="7.4.2.14" evidence="18"/>
<dbReference type="GO" id="GO:0005524">
    <property type="term" value="F:ATP binding"/>
    <property type="evidence" value="ECO:0007669"/>
    <property type="project" value="UniProtKB-KW"/>
</dbReference>
<reference evidence="26" key="2">
    <citation type="submission" date="2025-08" db="UniProtKB">
        <authorList>
            <consortium name="Ensembl"/>
        </authorList>
    </citation>
    <scope>IDENTIFICATION</scope>
    <source>
        <strain evidence="26">Glennie</strain>
    </source>
</reference>
<dbReference type="Gene3D" id="3.40.50.300">
    <property type="entry name" value="P-loop containing nucleotide triphosphate hydrolases"/>
    <property type="match status" value="1"/>
</dbReference>
<dbReference type="PROSITE" id="PS50893">
    <property type="entry name" value="ABC_TRANSPORTER_2"/>
    <property type="match status" value="1"/>
</dbReference>
<evidence type="ECO:0000256" key="6">
    <source>
        <dbReference type="ARBA" id="ARBA00022723"/>
    </source>
</evidence>
<evidence type="ECO:0000259" key="24">
    <source>
        <dbReference type="PROSITE" id="PS50893"/>
    </source>
</evidence>
<keyword evidence="11" id="KW-0571">Peptide transport</keyword>
<evidence type="ECO:0000256" key="17">
    <source>
        <dbReference type="ARBA" id="ARBA00023136"/>
    </source>
</evidence>
<dbReference type="InterPro" id="IPR003593">
    <property type="entry name" value="AAA+_ATPase"/>
</dbReference>
<evidence type="ECO:0000256" key="12">
    <source>
        <dbReference type="ARBA" id="ARBA00022859"/>
    </source>
</evidence>
<keyword evidence="12" id="KW-0391">Immunity</keyword>
<dbReference type="PANTHER" id="PTHR43394:SF13">
    <property type="entry name" value="ANTIGEN PEPTIDE TRANSPORTER 1"/>
    <property type="match status" value="1"/>
</dbReference>
<dbReference type="InterPro" id="IPR017871">
    <property type="entry name" value="ABC_transporter-like_CS"/>
</dbReference>
<dbReference type="Bgee" id="ENSOANG00000021021">
    <property type="expression patterns" value="Expressed in fibroblast and 7 other cell types or tissues"/>
</dbReference>
<dbReference type="GO" id="GO:0019885">
    <property type="term" value="P:antigen processing and presentation of endogenous peptide antigen via MHC class I"/>
    <property type="evidence" value="ECO:0000318"/>
    <property type="project" value="GO_Central"/>
</dbReference>
<dbReference type="AlphaFoldDB" id="F7EIS6"/>
<dbReference type="GO" id="GO:0042824">
    <property type="term" value="C:MHC class I peptide loading complex"/>
    <property type="evidence" value="ECO:0000318"/>
    <property type="project" value="GO_Central"/>
</dbReference>
<feature type="domain" description="ABC transmembrane type-1" evidence="25">
    <location>
        <begin position="322"/>
        <end position="602"/>
    </location>
</feature>
<evidence type="ECO:0000256" key="1">
    <source>
        <dbReference type="ARBA" id="ARBA00001946"/>
    </source>
</evidence>
<keyword evidence="8" id="KW-0256">Endoplasmic reticulum</keyword>
<dbReference type="OMA" id="LTMPLMD"/>
<dbReference type="GO" id="GO:0046979">
    <property type="term" value="F:TAP2 binding"/>
    <property type="evidence" value="ECO:0007669"/>
    <property type="project" value="Ensembl"/>
</dbReference>
<evidence type="ECO:0000256" key="10">
    <source>
        <dbReference type="ARBA" id="ARBA00022842"/>
    </source>
</evidence>
<evidence type="ECO:0000313" key="26">
    <source>
        <dbReference type="Ensembl" id="ENSOANP00000026758.2"/>
    </source>
</evidence>
<dbReference type="HOGENOM" id="CLU_736819_0_0_1"/>
<dbReference type="GO" id="GO:0015433">
    <property type="term" value="F:ABC-type peptide antigen transporter activity"/>
    <property type="evidence" value="ECO:0000318"/>
    <property type="project" value="GO_Central"/>
</dbReference>
<dbReference type="GO" id="GO:0046967">
    <property type="term" value="P:cytosol to endoplasmic reticulum transport"/>
    <property type="evidence" value="ECO:0007669"/>
    <property type="project" value="Ensembl"/>
</dbReference>
<dbReference type="InParanoid" id="F7EIS6"/>
<dbReference type="PROSITE" id="PS50929">
    <property type="entry name" value="ABC_TM1F"/>
    <property type="match status" value="1"/>
</dbReference>
<evidence type="ECO:0000256" key="16">
    <source>
        <dbReference type="ARBA" id="ARBA00023130"/>
    </source>
</evidence>
<protein>
    <recommendedName>
        <fullName evidence="20">Antigen peptide transporter 1</fullName>
        <ecNumber evidence="18">7.4.2.14</ecNumber>
    </recommendedName>
    <alternativeName>
        <fullName evidence="22">ATP-binding cassette sub-family B member 2</fullName>
    </alternativeName>
    <alternativeName>
        <fullName evidence="21">Peptide transporter TAP1</fullName>
    </alternativeName>
</protein>
<evidence type="ECO:0000256" key="3">
    <source>
        <dbReference type="ARBA" id="ARBA00006493"/>
    </source>
</evidence>
<dbReference type="Gene3D" id="1.20.1560.10">
    <property type="entry name" value="ABC transporter type 1, transmembrane domain"/>
    <property type="match status" value="1"/>
</dbReference>
<dbReference type="GO" id="GO:0016020">
    <property type="term" value="C:membrane"/>
    <property type="evidence" value="ECO:0000318"/>
    <property type="project" value="GO_Central"/>
</dbReference>
<keyword evidence="27" id="KW-1185">Reference proteome</keyword>
<feature type="domain" description="ABC transporter" evidence="24">
    <location>
        <begin position="635"/>
        <end position="875"/>
    </location>
</feature>
<dbReference type="GO" id="GO:0034451">
    <property type="term" value="C:centriolar satellite"/>
    <property type="evidence" value="ECO:0007669"/>
    <property type="project" value="Ensembl"/>
</dbReference>
<dbReference type="GO" id="GO:0042605">
    <property type="term" value="F:peptide antigen binding"/>
    <property type="evidence" value="ECO:0007669"/>
    <property type="project" value="Ensembl"/>
</dbReference>
<dbReference type="SMART" id="SM00382">
    <property type="entry name" value="AAA"/>
    <property type="match status" value="1"/>
</dbReference>
<keyword evidence="13" id="KW-0653">Protein transport</keyword>
<dbReference type="GO" id="GO:0002250">
    <property type="term" value="P:adaptive immune response"/>
    <property type="evidence" value="ECO:0007669"/>
    <property type="project" value="UniProtKB-KW"/>
</dbReference>
<reference evidence="26" key="3">
    <citation type="submission" date="2025-09" db="UniProtKB">
        <authorList>
            <consortium name="Ensembl"/>
        </authorList>
    </citation>
    <scope>IDENTIFICATION</scope>
    <source>
        <strain evidence="26">Glennie</strain>
    </source>
</reference>
<dbReference type="Pfam" id="PF00005">
    <property type="entry name" value="ABC_tran"/>
    <property type="match status" value="1"/>
</dbReference>
<evidence type="ECO:0000256" key="13">
    <source>
        <dbReference type="ARBA" id="ARBA00022927"/>
    </source>
</evidence>
<evidence type="ECO:0000256" key="2">
    <source>
        <dbReference type="ARBA" id="ARBA00004477"/>
    </source>
</evidence>
<keyword evidence="15" id="KW-1133">Transmembrane helix</keyword>
<dbReference type="GO" id="GO:0046872">
    <property type="term" value="F:metal ion binding"/>
    <property type="evidence" value="ECO:0007669"/>
    <property type="project" value="UniProtKB-KW"/>
</dbReference>
<proteinExistence type="inferred from homology"/>
<dbReference type="STRING" id="9258.ENSOANP00000026758"/>
<dbReference type="FunFam" id="3.40.50.300:FF:000140">
    <property type="entry name" value="Lipid A export ATP-binding/permease protein MsbA"/>
    <property type="match status" value="1"/>
</dbReference>
<dbReference type="InterPro" id="IPR027417">
    <property type="entry name" value="P-loop_NTPase"/>
</dbReference>
<dbReference type="GO" id="GO:0046978">
    <property type="term" value="F:TAP1 binding"/>
    <property type="evidence" value="ECO:0000318"/>
    <property type="project" value="GO_Central"/>
</dbReference>
<dbReference type="GO" id="GO:0016887">
    <property type="term" value="F:ATP hydrolysis activity"/>
    <property type="evidence" value="ECO:0007669"/>
    <property type="project" value="InterPro"/>
</dbReference>
<keyword evidence="16" id="KW-1064">Adaptive immunity</keyword>
<evidence type="ECO:0000256" key="14">
    <source>
        <dbReference type="ARBA" id="ARBA00022967"/>
    </source>
</evidence>
<reference evidence="26 27" key="1">
    <citation type="journal article" date="2008" name="Nature">
        <title>Genome analysis of the platypus reveals unique signatures of evolution.</title>
        <authorList>
            <person name="Warren W.C."/>
            <person name="Hillier L.W."/>
            <person name="Marshall Graves J.A."/>
            <person name="Birney E."/>
            <person name="Ponting C.P."/>
            <person name="Grutzner F."/>
            <person name="Belov K."/>
            <person name="Miller W."/>
            <person name="Clarke L."/>
            <person name="Chinwalla A.T."/>
            <person name="Yang S.P."/>
            <person name="Heger A."/>
            <person name="Locke D.P."/>
            <person name="Miethke P."/>
            <person name="Waters P.D."/>
            <person name="Veyrunes F."/>
            <person name="Fulton L."/>
            <person name="Fulton B."/>
            <person name="Graves T."/>
            <person name="Wallis J."/>
            <person name="Puente X.S."/>
            <person name="Lopez-Otin C."/>
            <person name="Ordonez G.R."/>
            <person name="Eichler E.E."/>
            <person name="Chen L."/>
            <person name="Cheng Z."/>
            <person name="Deakin J.E."/>
            <person name="Alsop A."/>
            <person name="Thompson K."/>
            <person name="Kirby P."/>
            <person name="Papenfuss A.T."/>
            <person name="Wakefield M.J."/>
            <person name="Olender T."/>
            <person name="Lancet D."/>
            <person name="Huttley G.A."/>
            <person name="Smit A.F."/>
            <person name="Pask A."/>
            <person name="Temple-Smith P."/>
            <person name="Batzer M.A."/>
            <person name="Walker J.A."/>
            <person name="Konkel M.K."/>
            <person name="Harris R.S."/>
            <person name="Whittington C.M."/>
            <person name="Wong E.S."/>
            <person name="Gemmell N.J."/>
            <person name="Buschiazzo E."/>
            <person name="Vargas Jentzsch I.M."/>
            <person name="Merkel A."/>
            <person name="Schmitz J."/>
            <person name="Zemann A."/>
            <person name="Churakov G."/>
            <person name="Kriegs J.O."/>
            <person name="Brosius J."/>
            <person name="Murchison E.P."/>
            <person name="Sachidanandam R."/>
            <person name="Smith C."/>
            <person name="Hannon G.J."/>
            <person name="Tsend-Ayush E."/>
            <person name="McMillan D."/>
            <person name="Attenborough R."/>
            <person name="Rens W."/>
            <person name="Ferguson-Smith M."/>
            <person name="Lefevre C.M."/>
            <person name="Sharp J.A."/>
            <person name="Nicholas K.R."/>
            <person name="Ray D.A."/>
            <person name="Kube M."/>
            <person name="Reinhardt R."/>
            <person name="Pringle T.H."/>
            <person name="Taylor J."/>
            <person name="Jones R.C."/>
            <person name="Nixon B."/>
            <person name="Dacheux J.L."/>
            <person name="Niwa H."/>
            <person name="Sekita Y."/>
            <person name="Huang X."/>
            <person name="Stark A."/>
            <person name="Kheradpour P."/>
            <person name="Kellis M."/>
            <person name="Flicek P."/>
            <person name="Chen Y."/>
            <person name="Webber C."/>
            <person name="Hardison R."/>
            <person name="Nelson J."/>
            <person name="Hallsworth-Pepin K."/>
            <person name="Delehaunty K."/>
            <person name="Markovic C."/>
            <person name="Minx P."/>
            <person name="Feng Y."/>
            <person name="Kremitzki C."/>
            <person name="Mitreva M."/>
            <person name="Glasscock J."/>
            <person name="Wylie T."/>
            <person name="Wohldmann P."/>
            <person name="Thiru P."/>
            <person name="Nhan M.N."/>
            <person name="Pohl C.S."/>
            <person name="Smith S.M."/>
            <person name="Hou S."/>
            <person name="Nefedov M."/>
            <person name="de Jong P.J."/>
            <person name="Renfree M.B."/>
            <person name="Mardis E.R."/>
            <person name="Wilson R.K."/>
        </authorList>
    </citation>
    <scope>NUCLEOTIDE SEQUENCE [LARGE SCALE GENOMIC DNA]</scope>
    <source>
        <strain evidence="26 27">Glennie</strain>
    </source>
</reference>
<dbReference type="Pfam" id="PF00664">
    <property type="entry name" value="ABC_membrane"/>
    <property type="match status" value="1"/>
</dbReference>
<dbReference type="GO" id="GO:0006952">
    <property type="term" value="P:defense response"/>
    <property type="evidence" value="ECO:0007669"/>
    <property type="project" value="Ensembl"/>
</dbReference>
<dbReference type="InterPro" id="IPR036640">
    <property type="entry name" value="ABC1_TM_sf"/>
</dbReference>
<evidence type="ECO:0000256" key="23">
    <source>
        <dbReference type="SAM" id="MobiDB-lite"/>
    </source>
</evidence>
<dbReference type="GO" id="GO:0043531">
    <property type="term" value="F:ADP binding"/>
    <property type="evidence" value="ECO:0007669"/>
    <property type="project" value="Ensembl"/>
</dbReference>
<keyword evidence="17" id="KW-0472">Membrane</keyword>
<evidence type="ECO:0000313" key="27">
    <source>
        <dbReference type="Proteomes" id="UP000002279"/>
    </source>
</evidence>
<dbReference type="SUPFAM" id="SSF90123">
    <property type="entry name" value="ABC transporter transmembrane region"/>
    <property type="match status" value="1"/>
</dbReference>
<evidence type="ECO:0000256" key="11">
    <source>
        <dbReference type="ARBA" id="ARBA00022856"/>
    </source>
</evidence>
<dbReference type="FunCoup" id="F7EIS6">
    <property type="interactions" value="423"/>
</dbReference>
<dbReference type="InterPro" id="IPR003439">
    <property type="entry name" value="ABC_transporter-like_ATP-bd"/>
</dbReference>
<evidence type="ECO:0000256" key="4">
    <source>
        <dbReference type="ARBA" id="ARBA00022448"/>
    </source>
</evidence>
<gene>
    <name evidence="26" type="primary">TAP1</name>
</gene>
<accession>F7EIS6</accession>
<evidence type="ECO:0000256" key="19">
    <source>
        <dbReference type="ARBA" id="ARBA00048240"/>
    </source>
</evidence>
<dbReference type="GeneTree" id="ENSGT00940000159023"/>
<dbReference type="GO" id="GO:0042825">
    <property type="term" value="C:TAP complex"/>
    <property type="evidence" value="ECO:0007669"/>
    <property type="project" value="Ensembl"/>
</dbReference>
<dbReference type="InterPro" id="IPR011527">
    <property type="entry name" value="ABC1_TM_dom"/>
</dbReference>
<keyword evidence="9" id="KW-0067">ATP-binding</keyword>
<comment type="subcellular location">
    <subcellularLocation>
        <location evidence="2">Endoplasmic reticulum membrane</location>
        <topology evidence="2">Multi-pass membrane protein</topology>
    </subcellularLocation>
</comment>
<dbReference type="GO" id="GO:0042288">
    <property type="term" value="F:MHC class I protein binding"/>
    <property type="evidence" value="ECO:0007669"/>
    <property type="project" value="Ensembl"/>
</dbReference>
<feature type="region of interest" description="Disordered" evidence="23">
    <location>
        <begin position="93"/>
        <end position="135"/>
    </location>
</feature>
<evidence type="ECO:0000256" key="15">
    <source>
        <dbReference type="ARBA" id="ARBA00022989"/>
    </source>
</evidence>
<keyword evidence="6" id="KW-0479">Metal-binding</keyword>
<evidence type="ECO:0000256" key="21">
    <source>
        <dbReference type="ARBA" id="ARBA00081444"/>
    </source>
</evidence>
<keyword evidence="7" id="KW-0547">Nucleotide-binding</keyword>
<keyword evidence="5" id="KW-0812">Transmembrane</keyword>
<dbReference type="GO" id="GO:0002502">
    <property type="term" value="P:peptide antigen assembly with MHC class I protein complex"/>
    <property type="evidence" value="ECO:0007669"/>
    <property type="project" value="Ensembl"/>
</dbReference>
<dbReference type="Proteomes" id="UP000002279">
    <property type="component" value="Chromosome X3"/>
</dbReference>
<evidence type="ECO:0000256" key="5">
    <source>
        <dbReference type="ARBA" id="ARBA00022692"/>
    </source>
</evidence>
<evidence type="ECO:0000256" key="8">
    <source>
        <dbReference type="ARBA" id="ARBA00022824"/>
    </source>
</evidence>
<dbReference type="SUPFAM" id="SSF52540">
    <property type="entry name" value="P-loop containing nucleoside triphosphate hydrolases"/>
    <property type="match status" value="1"/>
</dbReference>
<feature type="compositionally biased region" description="Pro residues" evidence="23">
    <location>
        <begin position="117"/>
        <end position="126"/>
    </location>
</feature>
<evidence type="ECO:0000256" key="18">
    <source>
        <dbReference type="ARBA" id="ARBA00034522"/>
    </source>
</evidence>
<dbReference type="PRINTS" id="PR01896">
    <property type="entry name" value="TAP1PROTEIN"/>
</dbReference>
<comment type="cofactor">
    <cofactor evidence="1">
        <name>Mg(2+)</name>
        <dbReference type="ChEBI" id="CHEBI:18420"/>
    </cofactor>
</comment>
<sequence>MGMKTVSPTWDHLMTLSLPQRLEQCLAPSKRLTNTKITGRSSSFFRLAQGHPAEEGAEPGGIRTQVPLTAEHVVGPRSQACCCEALWFGDGGRPEMGRGWEGQTEGGGPRDQSFRFPFPPNRPTSPPAATGPLSRWFPRIPGGVHPRDPPAMAACPRPAPRGSPGPPPVWLWVPALLLLDWAVLRPALPRLLPALVPAASPLVRLWGAGLGRWGILGLGARWAAGGRGWRAWLGPLAAALSLAGPGLASLRVLVTAWGDPQGTGPLHWGSRPDAFALGYLAALPAVALWHHLGGLGRLGGHGGAVRRLLGCLGPELSRFPPVLIFLVLSCLGEMAIPFFTGRLTDWILQDGAAAAFSRNIGLMAFLTLASAGLEFLGDGIYNWTMGHVHSRLQSQVFRAVLRQEMDFFQQNQTGAITSRVTEDTAVLSESLSEKLNLLLWYLVRGLCLLGLMVRASSRLTLFTLLALPLFLVLPKLLAKWQQGLAAQVQTSLAESSRVAVEALSAMATVRSFANEEGEARRYGQRLEETKRLNQMEAGAYAVSMWTTSLSGLLLKVGILFVGGRLVMSSAVSSGDLVTFVLYEIQFTTAVEVLLSTFPSIQKAVGSSEKIFEYMDRTPRCPPSGPLAPATLQGLVRFQDVSFAYPSRPDTPILQGVTFTLRPGEVTALVGPNGAGKSTVAALLQGLYQPTAGRLLLDGQPLDLYQHGYLHAQVAAVSQEPQLFGRSLHENIVYGLGPQGPGRDKVIAAACLAGAHDFISGLAQGYDTEVGESGGKLSGGQRQVVALARALIREPRVLILDDATSALDTKSQKQVERLLYDHGERTSRTVLLITQSLSLAERAAQILFLEEGVLREVGTHEELMSRGGRYWDMVAAQWASAEPED</sequence>
<dbReference type="InterPro" id="IPR039421">
    <property type="entry name" value="Type_1_exporter"/>
</dbReference>
<evidence type="ECO:0000256" key="20">
    <source>
        <dbReference type="ARBA" id="ARBA00070707"/>
    </source>
</evidence>
<dbReference type="GO" id="GO:0015031">
    <property type="term" value="P:protein transport"/>
    <property type="evidence" value="ECO:0007669"/>
    <property type="project" value="UniProtKB-KW"/>
</dbReference>
<dbReference type="GO" id="GO:0055085">
    <property type="term" value="P:transmembrane transport"/>
    <property type="evidence" value="ECO:0000318"/>
    <property type="project" value="GO_Central"/>
</dbReference>
<keyword evidence="14" id="KW-1278">Translocase</keyword>
<comment type="catalytic activity">
    <reaction evidence="19">
        <text>a peptide antigen(in) + ATP + H2O = a peptide antigen(out) + ADP + phosphate + H(+)</text>
        <dbReference type="Rhea" id="RHEA:65972"/>
        <dbReference type="Rhea" id="RHEA-COMP:16941"/>
        <dbReference type="ChEBI" id="CHEBI:15377"/>
        <dbReference type="ChEBI" id="CHEBI:15378"/>
        <dbReference type="ChEBI" id="CHEBI:30616"/>
        <dbReference type="ChEBI" id="CHEBI:43474"/>
        <dbReference type="ChEBI" id="CHEBI:166823"/>
        <dbReference type="ChEBI" id="CHEBI:456216"/>
        <dbReference type="EC" id="7.4.2.14"/>
    </reaction>
    <physiologicalReaction direction="left-to-right" evidence="19">
        <dbReference type="Rhea" id="RHEA:65973"/>
    </physiologicalReaction>
</comment>
<evidence type="ECO:0000256" key="9">
    <source>
        <dbReference type="ARBA" id="ARBA00022840"/>
    </source>
</evidence>
<dbReference type="eggNOG" id="KOG0058">
    <property type="taxonomic scope" value="Eukaryota"/>
</dbReference>
<evidence type="ECO:0000256" key="7">
    <source>
        <dbReference type="ARBA" id="ARBA00022741"/>
    </source>
</evidence>
<name>F7EIS6_ORNAN</name>
<dbReference type="Ensembl" id="ENSOANT00000030558.2">
    <property type="protein sequence ID" value="ENSOANP00000026758.2"/>
    <property type="gene ID" value="ENSOANG00000021021.2"/>
</dbReference>
<dbReference type="PROSITE" id="PS00211">
    <property type="entry name" value="ABC_TRANSPORTER_1"/>
    <property type="match status" value="1"/>
</dbReference>
<evidence type="ECO:0000256" key="22">
    <source>
        <dbReference type="ARBA" id="ARBA00084058"/>
    </source>
</evidence>
<evidence type="ECO:0000259" key="25">
    <source>
        <dbReference type="PROSITE" id="PS50929"/>
    </source>
</evidence>
<dbReference type="FunFam" id="1.20.1560.10:FF:000068">
    <property type="entry name" value="Transporter 1 ATP-binding cassette sub-family B"/>
    <property type="match status" value="1"/>
</dbReference>
<dbReference type="PANTHER" id="PTHR43394">
    <property type="entry name" value="ATP-DEPENDENT PERMEASE MDL1, MITOCHONDRIAL"/>
    <property type="match status" value="1"/>
</dbReference>
<comment type="similarity">
    <text evidence="3">Belongs to the ABC transporter superfamily. ABCB family. MHC peptide exporter (TC 3.A.1.209) subfamily.</text>
</comment>
<keyword evidence="4" id="KW-0813">Transport</keyword>